<organism evidence="1">
    <name type="scientific">marine sediment metagenome</name>
    <dbReference type="NCBI Taxonomy" id="412755"/>
    <lineage>
        <taxon>unclassified sequences</taxon>
        <taxon>metagenomes</taxon>
        <taxon>ecological metagenomes</taxon>
    </lineage>
</organism>
<dbReference type="EMBL" id="BART01022907">
    <property type="protein sequence ID" value="GAH02221.1"/>
    <property type="molecule type" value="Genomic_DNA"/>
</dbReference>
<evidence type="ECO:0000313" key="1">
    <source>
        <dbReference type="EMBL" id="GAH02221.1"/>
    </source>
</evidence>
<dbReference type="AlphaFoldDB" id="X1C270"/>
<accession>X1C270</accession>
<evidence type="ECO:0008006" key="2">
    <source>
        <dbReference type="Google" id="ProtNLM"/>
    </source>
</evidence>
<reference evidence="1" key="1">
    <citation type="journal article" date="2014" name="Front. Microbiol.">
        <title>High frequency of phylogenetically diverse reductive dehalogenase-homologous genes in deep subseafloor sedimentary metagenomes.</title>
        <authorList>
            <person name="Kawai M."/>
            <person name="Futagami T."/>
            <person name="Toyoda A."/>
            <person name="Takaki Y."/>
            <person name="Nishi S."/>
            <person name="Hori S."/>
            <person name="Arai W."/>
            <person name="Tsubouchi T."/>
            <person name="Morono Y."/>
            <person name="Uchiyama I."/>
            <person name="Ito T."/>
            <person name="Fujiyama A."/>
            <person name="Inagaki F."/>
            <person name="Takami H."/>
        </authorList>
    </citation>
    <scope>NUCLEOTIDE SEQUENCE</scope>
    <source>
        <strain evidence="1">Expedition CK06-06</strain>
    </source>
</reference>
<comment type="caution">
    <text evidence="1">The sequence shown here is derived from an EMBL/GenBank/DDBJ whole genome shotgun (WGS) entry which is preliminary data.</text>
</comment>
<sequence>MVLLEGEEFLRDWKEVTEDSDGCSSWLAKYIARWFFWLIRNARNYKCICLQHDFDYTYGWKYGVSKEQADNDLKDGIKASNHPVAAKIMYWFVVKFGESHYRYE</sequence>
<protein>
    <recommendedName>
        <fullName evidence="2">DUF1353 domain-containing protein</fullName>
    </recommendedName>
</protein>
<gene>
    <name evidence="1" type="ORF">S01H4_41830</name>
</gene>
<name>X1C270_9ZZZZ</name>
<proteinExistence type="predicted"/>